<accession>A0A9P4HWX2</accession>
<comment type="caution">
    <text evidence="2">The sequence shown here is derived from an EMBL/GenBank/DDBJ whole genome shotgun (WGS) entry which is preliminary data.</text>
</comment>
<name>A0A9P4HWX2_9PEZI</name>
<feature type="compositionally biased region" description="Basic and acidic residues" evidence="1">
    <location>
        <begin position="335"/>
        <end position="350"/>
    </location>
</feature>
<sequence>MCESEESKRQKLEGNIHLHPAWFSSKNPAHVRRKPSAFSCVIPTAILARIGSLIQERAHPNKSKKNKKAEKRRKHDTNPWTTPYTSTSPYAVTPSPTFSYFDIMSAWPNPWGDMTVPRRRIDSRELAPCDHTPYPPTTRRTTAESVFDIPRSPPNYDNAVLERTRTREVESIAGGDGNRRRATRSAPPRPLRTTEEQYGGLRGNALYAALNGGEDLYNHAEHVEYRAGPDALTPQQRREGHVEVVSVGSSSVSPFRSNSGSDDVAAEDWAEDDGGRRSGGRKGSTVSMKSWKNACRRLSQVVLGQRKDSVADTTVEKDRKQGDERNLLKKRRRSKDCGVPDHADRSGIVS</sequence>
<evidence type="ECO:0000313" key="3">
    <source>
        <dbReference type="Proteomes" id="UP000799776"/>
    </source>
</evidence>
<dbReference type="EMBL" id="ML978717">
    <property type="protein sequence ID" value="KAF2088327.1"/>
    <property type="molecule type" value="Genomic_DNA"/>
</dbReference>
<dbReference type="Proteomes" id="UP000799776">
    <property type="component" value="Unassembled WGS sequence"/>
</dbReference>
<evidence type="ECO:0000313" key="2">
    <source>
        <dbReference type="EMBL" id="KAF2088327.1"/>
    </source>
</evidence>
<gene>
    <name evidence="2" type="ORF">K490DRAFT_65004</name>
</gene>
<organism evidence="2 3">
    <name type="scientific">Saccharata proteae CBS 121410</name>
    <dbReference type="NCBI Taxonomy" id="1314787"/>
    <lineage>
        <taxon>Eukaryota</taxon>
        <taxon>Fungi</taxon>
        <taxon>Dikarya</taxon>
        <taxon>Ascomycota</taxon>
        <taxon>Pezizomycotina</taxon>
        <taxon>Dothideomycetes</taxon>
        <taxon>Dothideomycetes incertae sedis</taxon>
        <taxon>Botryosphaeriales</taxon>
        <taxon>Saccharataceae</taxon>
        <taxon>Saccharata</taxon>
    </lineage>
</organism>
<reference evidence="2" key="1">
    <citation type="journal article" date="2020" name="Stud. Mycol.">
        <title>101 Dothideomycetes genomes: a test case for predicting lifestyles and emergence of pathogens.</title>
        <authorList>
            <person name="Haridas S."/>
            <person name="Albert R."/>
            <person name="Binder M."/>
            <person name="Bloem J."/>
            <person name="Labutti K."/>
            <person name="Salamov A."/>
            <person name="Andreopoulos B."/>
            <person name="Baker S."/>
            <person name="Barry K."/>
            <person name="Bills G."/>
            <person name="Bluhm B."/>
            <person name="Cannon C."/>
            <person name="Castanera R."/>
            <person name="Culley D."/>
            <person name="Daum C."/>
            <person name="Ezra D."/>
            <person name="Gonzalez J."/>
            <person name="Henrissat B."/>
            <person name="Kuo A."/>
            <person name="Liang C."/>
            <person name="Lipzen A."/>
            <person name="Lutzoni F."/>
            <person name="Magnuson J."/>
            <person name="Mondo S."/>
            <person name="Nolan M."/>
            <person name="Ohm R."/>
            <person name="Pangilinan J."/>
            <person name="Park H.-J."/>
            <person name="Ramirez L."/>
            <person name="Alfaro M."/>
            <person name="Sun H."/>
            <person name="Tritt A."/>
            <person name="Yoshinaga Y."/>
            <person name="Zwiers L.-H."/>
            <person name="Turgeon B."/>
            <person name="Goodwin S."/>
            <person name="Spatafora J."/>
            <person name="Crous P."/>
            <person name="Grigoriev I."/>
        </authorList>
    </citation>
    <scope>NUCLEOTIDE SEQUENCE</scope>
    <source>
        <strain evidence="2">CBS 121410</strain>
    </source>
</reference>
<evidence type="ECO:0008006" key="4">
    <source>
        <dbReference type="Google" id="ProtNLM"/>
    </source>
</evidence>
<evidence type="ECO:0000256" key="1">
    <source>
        <dbReference type="SAM" id="MobiDB-lite"/>
    </source>
</evidence>
<dbReference type="AlphaFoldDB" id="A0A9P4HWX2"/>
<keyword evidence="3" id="KW-1185">Reference proteome</keyword>
<feature type="compositionally biased region" description="Basic residues" evidence="1">
    <location>
        <begin position="60"/>
        <end position="75"/>
    </location>
</feature>
<feature type="compositionally biased region" description="Basic and acidic residues" evidence="1">
    <location>
        <begin position="306"/>
        <end position="327"/>
    </location>
</feature>
<feature type="region of interest" description="Disordered" evidence="1">
    <location>
        <begin position="168"/>
        <end position="196"/>
    </location>
</feature>
<proteinExistence type="predicted"/>
<feature type="region of interest" description="Disordered" evidence="1">
    <location>
        <begin position="306"/>
        <end position="350"/>
    </location>
</feature>
<feature type="region of interest" description="Disordered" evidence="1">
    <location>
        <begin position="57"/>
        <end position="84"/>
    </location>
</feature>
<protein>
    <recommendedName>
        <fullName evidence="4">Pal1-domain-containing protein</fullName>
    </recommendedName>
</protein>
<feature type="region of interest" description="Disordered" evidence="1">
    <location>
        <begin position="231"/>
        <end position="288"/>
    </location>
</feature>
<feature type="compositionally biased region" description="Low complexity" evidence="1">
    <location>
        <begin position="243"/>
        <end position="263"/>
    </location>
</feature>